<feature type="non-terminal residue" evidence="2">
    <location>
        <position position="62"/>
    </location>
</feature>
<sequence length="62" mass="6952">MSAEETAQDENIEPLDNEAMAQLPSPGRRPRTSSLLQRLDDERDTPDPVAQFSIPVDETEIK</sequence>
<reference evidence="2" key="1">
    <citation type="submission" date="2020-04" db="EMBL/GenBank/DDBJ databases">
        <authorList>
            <person name="Alioto T."/>
            <person name="Alioto T."/>
            <person name="Gomez Garrido J."/>
        </authorList>
    </citation>
    <scope>NUCLEOTIDE SEQUENCE</scope>
    <source>
        <strain evidence="2">A484AB</strain>
    </source>
</reference>
<feature type="compositionally biased region" description="Acidic residues" evidence="1">
    <location>
        <begin position="1"/>
        <end position="16"/>
    </location>
</feature>
<organism evidence="2 3">
    <name type="scientific">Paramuricea clavata</name>
    <name type="common">Red gorgonian</name>
    <name type="synonym">Violescent sea-whip</name>
    <dbReference type="NCBI Taxonomy" id="317549"/>
    <lineage>
        <taxon>Eukaryota</taxon>
        <taxon>Metazoa</taxon>
        <taxon>Cnidaria</taxon>
        <taxon>Anthozoa</taxon>
        <taxon>Octocorallia</taxon>
        <taxon>Malacalcyonacea</taxon>
        <taxon>Plexauridae</taxon>
        <taxon>Paramuricea</taxon>
    </lineage>
</organism>
<evidence type="ECO:0000313" key="3">
    <source>
        <dbReference type="Proteomes" id="UP001152795"/>
    </source>
</evidence>
<evidence type="ECO:0000256" key="1">
    <source>
        <dbReference type="SAM" id="MobiDB-lite"/>
    </source>
</evidence>
<dbReference type="Proteomes" id="UP001152795">
    <property type="component" value="Unassembled WGS sequence"/>
</dbReference>
<dbReference type="EMBL" id="CACRXK020017049">
    <property type="protein sequence ID" value="CAB4030670.1"/>
    <property type="molecule type" value="Genomic_DNA"/>
</dbReference>
<dbReference type="AlphaFoldDB" id="A0A6S7JNI2"/>
<name>A0A6S7JNI2_PARCT</name>
<evidence type="ECO:0000313" key="2">
    <source>
        <dbReference type="EMBL" id="CAB4030670.1"/>
    </source>
</evidence>
<accession>A0A6S7JNI2</accession>
<proteinExistence type="predicted"/>
<keyword evidence="3" id="KW-1185">Reference proteome</keyword>
<comment type="caution">
    <text evidence="2">The sequence shown here is derived from an EMBL/GenBank/DDBJ whole genome shotgun (WGS) entry which is preliminary data.</text>
</comment>
<feature type="region of interest" description="Disordered" evidence="1">
    <location>
        <begin position="1"/>
        <end position="62"/>
    </location>
</feature>
<protein>
    <submittedName>
        <fullName evidence="2">Uncharacterized protein</fullName>
    </submittedName>
</protein>
<gene>
    <name evidence="2" type="ORF">PACLA_8A073940</name>
</gene>